<dbReference type="PANTHER" id="PTHR17695:SF11">
    <property type="entry name" value="SMALL SUBUNIT PROCESSOME COMPONENT 20 HOMOLOG"/>
    <property type="match status" value="1"/>
</dbReference>
<dbReference type="Pfam" id="PF20416">
    <property type="entry name" value="UTP20"/>
    <property type="match status" value="1"/>
</dbReference>
<dbReference type="InterPro" id="IPR016024">
    <property type="entry name" value="ARM-type_fold"/>
</dbReference>
<dbReference type="RefSeq" id="XP_040723018.1">
    <property type="nucleotide sequence ID" value="XM_040871558.1"/>
</dbReference>
<dbReference type="OMA" id="EGLMAMF"/>
<dbReference type="Gene3D" id="1.25.10.10">
    <property type="entry name" value="Leucine-rich Repeat Variant"/>
    <property type="match status" value="3"/>
</dbReference>
<dbReference type="InterPro" id="IPR046523">
    <property type="entry name" value="UTP20_dom"/>
</dbReference>
<comment type="caution">
    <text evidence="5">The sequence shown here is derived from an EMBL/GenBank/DDBJ whole genome shotgun (WGS) entry which is preliminary data.</text>
</comment>
<proteinExistence type="predicted"/>
<protein>
    <submittedName>
        <fullName evidence="5">Armadillo-type protein</fullName>
    </submittedName>
</protein>
<dbReference type="Proteomes" id="UP000193685">
    <property type="component" value="Unassembled WGS sequence"/>
</dbReference>
<evidence type="ECO:0000313" key="6">
    <source>
        <dbReference type="Proteomes" id="UP000193685"/>
    </source>
</evidence>
<dbReference type="OrthoDB" id="360653at2759"/>
<dbReference type="STRING" id="56484.A0A1Y2F113"/>
<feature type="domain" description="U3 small nucleolar RNA-associated protein 20" evidence="3">
    <location>
        <begin position="1644"/>
        <end position="1859"/>
    </location>
</feature>
<dbReference type="GO" id="GO:0030686">
    <property type="term" value="C:90S preribosome"/>
    <property type="evidence" value="ECO:0007669"/>
    <property type="project" value="TreeGrafter"/>
</dbReference>
<dbReference type="SUPFAM" id="SSF48371">
    <property type="entry name" value="ARM repeat"/>
    <property type="match status" value="2"/>
</dbReference>
<organism evidence="5 6">
    <name type="scientific">Protomyces lactucae-debilis</name>
    <dbReference type="NCBI Taxonomy" id="2754530"/>
    <lineage>
        <taxon>Eukaryota</taxon>
        <taxon>Fungi</taxon>
        <taxon>Dikarya</taxon>
        <taxon>Ascomycota</taxon>
        <taxon>Taphrinomycotina</taxon>
        <taxon>Taphrinomycetes</taxon>
        <taxon>Taphrinales</taxon>
        <taxon>Protomycetaceae</taxon>
        <taxon>Protomyces</taxon>
    </lineage>
</organism>
<dbReference type="GO" id="GO:0032040">
    <property type="term" value="C:small-subunit processome"/>
    <property type="evidence" value="ECO:0007669"/>
    <property type="project" value="TreeGrafter"/>
</dbReference>
<evidence type="ECO:0000259" key="3">
    <source>
        <dbReference type="Pfam" id="PF20416"/>
    </source>
</evidence>
<evidence type="ECO:0000259" key="4">
    <source>
        <dbReference type="Pfam" id="PF23099"/>
    </source>
</evidence>
<reference evidence="5 6" key="1">
    <citation type="submission" date="2016-07" db="EMBL/GenBank/DDBJ databases">
        <title>Pervasive Adenine N6-methylation of Active Genes in Fungi.</title>
        <authorList>
            <consortium name="DOE Joint Genome Institute"/>
            <person name="Mondo S.J."/>
            <person name="Dannebaum R.O."/>
            <person name="Kuo R.C."/>
            <person name="Labutti K."/>
            <person name="Haridas S."/>
            <person name="Kuo A."/>
            <person name="Salamov A."/>
            <person name="Ahrendt S.R."/>
            <person name="Lipzen A."/>
            <person name="Sullivan W."/>
            <person name="Andreopoulos W.B."/>
            <person name="Clum A."/>
            <person name="Lindquist E."/>
            <person name="Daum C."/>
            <person name="Ramamoorthy G.K."/>
            <person name="Gryganskyi A."/>
            <person name="Culley D."/>
            <person name="Magnuson J.K."/>
            <person name="James T.Y."/>
            <person name="O'Malley M.A."/>
            <person name="Stajich J.E."/>
            <person name="Spatafora J.W."/>
            <person name="Visel A."/>
            <person name="Grigoriev I.V."/>
        </authorList>
    </citation>
    <scope>NUCLEOTIDE SEQUENCE [LARGE SCALE GENOMIC DNA]</scope>
    <source>
        <strain evidence="5 6">12-1054</strain>
    </source>
</reference>
<name>A0A1Y2F113_PROLT</name>
<feature type="compositionally biased region" description="Basic residues" evidence="1">
    <location>
        <begin position="2540"/>
        <end position="2549"/>
    </location>
</feature>
<dbReference type="PANTHER" id="PTHR17695">
    <property type="entry name" value="SMALL SUBUNIT PROCESSOME COMPONENT 20 HOMOLOG"/>
    <property type="match status" value="1"/>
</dbReference>
<dbReference type="Pfam" id="PF23099">
    <property type="entry name" value="UTP20_C"/>
    <property type="match status" value="1"/>
</dbReference>
<evidence type="ECO:0000313" key="5">
    <source>
        <dbReference type="EMBL" id="ORY77397.1"/>
    </source>
</evidence>
<feature type="domain" description="U3 small nucleolar RNA-associated protein 20 C-terminal" evidence="4">
    <location>
        <begin position="2279"/>
        <end position="2531"/>
    </location>
</feature>
<evidence type="ECO:0000259" key="2">
    <source>
        <dbReference type="Pfam" id="PF07539"/>
    </source>
</evidence>
<evidence type="ECO:0000256" key="1">
    <source>
        <dbReference type="SAM" id="MobiDB-lite"/>
    </source>
</evidence>
<dbReference type="InterPro" id="IPR011989">
    <property type="entry name" value="ARM-like"/>
</dbReference>
<dbReference type="InterPro" id="IPR057525">
    <property type="entry name" value="UTP20_C"/>
</dbReference>
<dbReference type="GeneID" id="63788157"/>
<feature type="compositionally biased region" description="Basic residues" evidence="1">
    <location>
        <begin position="2520"/>
        <end position="2532"/>
    </location>
</feature>
<dbReference type="Pfam" id="PF07539">
    <property type="entry name" value="UTP20_N"/>
    <property type="match status" value="1"/>
</dbReference>
<gene>
    <name evidence="5" type="ORF">BCR37DRAFT_395010</name>
</gene>
<feature type="region of interest" description="Disordered" evidence="1">
    <location>
        <begin position="2508"/>
        <end position="2549"/>
    </location>
</feature>
<feature type="domain" description="U3 small nucleolar RNA-associated protein 20 N-terminal" evidence="2">
    <location>
        <begin position="822"/>
        <end position="1424"/>
    </location>
</feature>
<dbReference type="InterPro" id="IPR052575">
    <property type="entry name" value="SSU_processome_comp_20"/>
</dbReference>
<accession>A0A1Y2F113</accession>
<dbReference type="InterPro" id="IPR011430">
    <property type="entry name" value="UTP20_N"/>
</dbReference>
<dbReference type="EMBL" id="MCFI01000020">
    <property type="protein sequence ID" value="ORY77397.1"/>
    <property type="molecule type" value="Genomic_DNA"/>
</dbReference>
<keyword evidence="6" id="KW-1185">Reference proteome</keyword>
<sequence>MRTDVHHATEATRRKHVWKPFSVRIEQTSIDVAHRITRTPLDEAETGSYFAAGLEKWTELNLTIPFVEFLKEVESKAQSLPQIVHHQAEILDVLLKAIAKQDALALDALLDLLVQLIRDLGSDFEPCVARTLDVLLMLAKHKEVEVIEMAFNTMAYLFKYLNRVLSTNLIPVYTQIAGLLSQTEQQKPYITRFAAESLSFLLRRTKGGHQSDVIAYILDDVQHTGSIAYLEGVCVMFTEAIKGVEHAIHARGLLLLQSIVAYTTEVAERMFEGSSSETVCLNITTSLLHHSMRDTFAPILEFYQSLSSPSKDALYAHRVDFSFRLLYVCCAVRKGTRITDWPALLQLVKKYFDVCDSSWNAARLASVLFTYTPLELLVAPANAIVQQISGNTMDLLAFSIVMAKQRLDVFEAFVLPKYQQSVNDNWSNCQPEIVQSLIQLNKLDALTVGSSALRDGKLRFNAGVMQSIADQLDAARITQQSKVSLRALVDVSNLLSSAKDMTSHLLSLLSRTLEANHPGSHYNLLIGSILAQLAQGPMLPVDSVKALQHCHSVWRSAASLRGVAMLTARQKLKLSSGEPAIEMLIQNLALPGHERRLYSLQVLSALDFNELDRDLVSVCEIIESTDLTIDATRALGLQIRKLTQNYPLVKSGVLRRVIQGLCMGLLTTNYTPFWDMCSDTLASIAQHEPDVIWAAAKSWFDEPRFPTGDPETCDITDEADQKIAEASTDAFRCFNTAALRQNCVSSRQAVLQVDSANAKDYKRDMTMDDATATVSKRSQAIRVFGKVPELAERHARELVPVFLEQLGRFEDEDEDHAMTERFSRKERVEFLALFTKFNNPAAFPQVSKFRSIIMDLLSSGDSRVQMQAFTILMHFRDAHLRKYEDNLKNLLSEQRSRDEIVTFLQTDADETMIESDHRPEVIPVVARILYGKMITRRHANSQKKGLGNSRTIVLSAIASMPPQDLGIFLQLFLKSFTGVALVDKTRPDYVILAGEDVPLRKQLGYCTMMEDTLEQLAGKILPYVEGSLDALLYCFVSATQTIETLMDTPDAEIKIKAARSIRHSVYHTLNLMFTYCRDFTWQPYMKAIFQHFVDPRLEKLPNESSQNPSGVLKLLGNWASSPKTSPFLVQYNQQALQSVYQTLTEKTLKDSVAIFVLNLVQDLLDQQSSDLSAPIKDQLIKDKVPLFLDCMTILLQNQQFASTNNTINADFLNLEIQVLSGISAHVQDGASVQKLLDLLMPLLQKPNKVVQESVKEDILSIVANFLPLSDDFVNDSPSLWSKFNAIGSLFAALSSRSARASLVQIVQLFAQKDQSLVLMASILEELNAFSKRRLDTPDFDRRLAAFARLNEEQYMQISVRAWRPLLYNMIFFIGDEEELAIRTNAAYTVRRLLERVREADDKSSLLPLLETDLYPAMKKGMRHKTELIRQEWVGLLGTLVKECSFWPTVADLEPLLVGNDEEASFFANILHIQQHRRMRALRRLANISTTHEIQSNNIAQLILPLIEHYCFMPKEESHNLVAETIKAVGVLSRSLKFNQYSALLKRYIGLLRPDEKTQAIVVRLVAAVVDALVGKVQVSTELVDHLQDSEDEEMNDAAPNGQKVATGERPIVKTLHASQPSPEKVQETVMNGFLPHLIKYLHSKDDETVHYRIPAAVTAVKLIATLPEERLLAKLPGVLTDVCHILRSRSQESRDMTRKTLGEIASLLGPKYFSYILAELKGALQRGYQLHVLGFAVHTMLVKLEAAHGSLDYCVSKIVDMLIDDIFGETGKEKEADDYISKMKELKTNKSYDSFELVASGIKLSSMGEVIFPLRTLLAETGSLKVIRKVDEVLRRLTLGLLKNEACHGRDALLLCYNIYAQTLTQTQPREIKELTVTEQARKDAEKNFVVDLKARKQFSKNHFAANAHKLLKFALETLRSILGRFPDLQTPENLAAFVPLIGDSMMSGFEDVHMAALKLLTQIVKVDLKELDAGAPVFIERAVGFIRGSPSTQSEICQASLKYIAAILRERREVPIKDSVLAYLLIRIRADLEEPDRQGVTFSMLRSIMARKIMVPELYDLMDAVGTMMITNQSQGPRDMARSAYYQFLLDYPQGKGRLKTQLTFLVKNVEYVHASGRKSVMECLLLIVQNFGDSVLQEYLPMLFLALTMVLINDDEATCREMAGALIKKILLRADESCFKTIVQALKSWAYNDGVLLQRAAFQAFGLLFEVRPTQDTLKFFVEKFTTEVVAAAEAVKEEEADDEEDAQHWQVLFYGLQTFGKLLAGAATTYIAAKHDKLWQAIIQLMLYKHAWIRLSSSKLVGLLFSNAQASNKPTLHAGKDLILADVVLVRIARQLLIQLRSPLLSDELGTQITKNLVFLLRFFNEKNTLLPVREDAEEDDLPVSGETCTAWLLKRVATQLQTDRDVKRETTTLVRTLLLKFLAVAIQILSAESVQEHATLLAKPLYKYAEADVHNPTQGTLKDLSQEVLALLKAKLGTTLFSQAYNAVRQAQVAIRQERKEKRTIEAVANPERGAQKKMKAGLKKKVKRAEVAKEHKLRRTMRQG</sequence>